<dbReference type="InterPro" id="IPR008040">
    <property type="entry name" value="Hydant_A_N"/>
</dbReference>
<dbReference type="RefSeq" id="WP_014186638.1">
    <property type="nucleotide sequence ID" value="NC_016584.1"/>
</dbReference>
<dbReference type="STRING" id="768706.Desor_4411"/>
<dbReference type="Pfam" id="PF01968">
    <property type="entry name" value="Hydantoinase_A"/>
    <property type="match status" value="1"/>
</dbReference>
<dbReference type="PANTHER" id="PTHR11365:SF2">
    <property type="entry name" value="5-OXOPROLINASE"/>
    <property type="match status" value="1"/>
</dbReference>
<dbReference type="AlphaFoldDB" id="G7W6X4"/>
<dbReference type="KEGG" id="dor:Desor_4411"/>
<evidence type="ECO:0000313" key="4">
    <source>
        <dbReference type="Proteomes" id="UP000006346"/>
    </source>
</evidence>
<reference evidence="3 4" key="2">
    <citation type="journal article" date="2012" name="J. Bacteriol.">
        <title>Complete genome sequences of Desulfosporosinus orientis DSM765T, Desulfosporosinus youngiae DSM17734T, Desulfosporosinus meridiei DSM13257T, and Desulfosporosinus acidiphilus DSM22704T.</title>
        <authorList>
            <person name="Pester M."/>
            <person name="Brambilla E."/>
            <person name="Alazard D."/>
            <person name="Rattei T."/>
            <person name="Weinmaier T."/>
            <person name="Han J."/>
            <person name="Lucas S."/>
            <person name="Lapidus A."/>
            <person name="Cheng J.F."/>
            <person name="Goodwin L."/>
            <person name="Pitluck S."/>
            <person name="Peters L."/>
            <person name="Ovchinnikova G."/>
            <person name="Teshima H."/>
            <person name="Detter J.C."/>
            <person name="Han C.S."/>
            <person name="Tapia R."/>
            <person name="Land M.L."/>
            <person name="Hauser L."/>
            <person name="Kyrpides N.C."/>
            <person name="Ivanova N.N."/>
            <person name="Pagani I."/>
            <person name="Huntmann M."/>
            <person name="Wei C.L."/>
            <person name="Davenport K.W."/>
            <person name="Daligault H."/>
            <person name="Chain P.S."/>
            <person name="Chen A."/>
            <person name="Mavromatis K."/>
            <person name="Markowitz V."/>
            <person name="Szeto E."/>
            <person name="Mikhailova N."/>
            <person name="Pati A."/>
            <person name="Wagner M."/>
            <person name="Woyke T."/>
            <person name="Ollivier B."/>
            <person name="Klenk H.P."/>
            <person name="Spring S."/>
            <person name="Loy A."/>
        </authorList>
    </citation>
    <scope>NUCLEOTIDE SEQUENCE [LARGE SCALE GENOMIC DNA]</scope>
    <source>
        <strain evidence="4">ATCC 19365 / DSM 765 / NCIMB 8382 / VKM B-1628</strain>
    </source>
</reference>
<gene>
    <name evidence="3" type="ordered locus">Desor_4411</name>
</gene>
<feature type="domain" description="Hydantoinase/oxoprolinase N-terminal" evidence="2">
    <location>
        <begin position="5"/>
        <end position="158"/>
    </location>
</feature>
<dbReference type="OrthoDB" id="9768323at2"/>
<name>G7W6X4_DESOD</name>
<keyword evidence="4" id="KW-1185">Reference proteome</keyword>
<sequence length="656" mass="71154">MDLSLGIDTGGTFTDGVLLDLNTSEVVAKAKAFTTRGNLSIGIQECIENLNWLDMNQIRLVSLSTTLATNTVVEGRGGEVGLILIGHEPIGNLPTQMVVSVTGGHDIKGNPKADLDVDQVQRAALTMKDKVETIAVSGYLSIRNPEHELITQKIIKDLIDVPVVCAHQLTSELGFHDRTVTACLNARLLPVIAELMRAVKKVLDVKNIQAPLMIVKGDGSLMNEKVALTKPIETILSGPAASIVGATFLTGVNNAIVLDMGGTTTDIAILKNGKPMLNREGAVVGGWRTQVEAADIYTYGLGGDSYVQVLPNGNVEIGPRRVSSISSVAARYPYLIEELTRVKPECELATGQPVDCWQLLTVPGENAGLTSDEEKIVETLKQGPHNIFNLAERTGLDPNLMSLKRLEKSQILGRIAFTPTDVLHALGYFTVWNVCAAEMCAQVYSAKLNIPRNDFLLQILKQVQDRICLTILESLIAQEGSRISLIENDTARLFLQPFLSPEFRRGYGVQISLALPIVAIGAPSQAYIPEVGANFKTEVLIPPHAEVANAVGAAVGRVVENVKLVIKPDSEGFLIYAPWGKEQIQFLEEAEIYAIQKAKNVIAEMAYNSGTPDPEIIVEKEEVTVNTFGDKLFLETRILLTAVGRPSFDCYVNISE</sequence>
<dbReference type="eggNOG" id="COG0145">
    <property type="taxonomic scope" value="Bacteria"/>
</dbReference>
<feature type="domain" description="Hydantoinase A/oxoprolinase" evidence="1">
    <location>
        <begin position="178"/>
        <end position="322"/>
    </location>
</feature>
<dbReference type="PANTHER" id="PTHR11365">
    <property type="entry name" value="5-OXOPROLINASE RELATED"/>
    <property type="match status" value="1"/>
</dbReference>
<dbReference type="Proteomes" id="UP000006346">
    <property type="component" value="Chromosome"/>
</dbReference>
<dbReference type="PATRIC" id="fig|768706.3.peg.4482"/>
<organism evidence="3 4">
    <name type="scientific">Desulfosporosinus orientis (strain ATCC 19365 / DSM 765 / NCIMB 8382 / VKM B-1628 / Singapore I)</name>
    <name type="common">Desulfotomaculum orientis</name>
    <dbReference type="NCBI Taxonomy" id="768706"/>
    <lineage>
        <taxon>Bacteria</taxon>
        <taxon>Bacillati</taxon>
        <taxon>Bacillota</taxon>
        <taxon>Clostridia</taxon>
        <taxon>Eubacteriales</taxon>
        <taxon>Desulfitobacteriaceae</taxon>
        <taxon>Desulfosporosinus</taxon>
    </lineage>
</organism>
<dbReference type="GO" id="GO:0017168">
    <property type="term" value="F:5-oxoprolinase (ATP-hydrolyzing) activity"/>
    <property type="evidence" value="ECO:0007669"/>
    <property type="project" value="TreeGrafter"/>
</dbReference>
<dbReference type="EMBL" id="CP003108">
    <property type="protein sequence ID" value="AET69831.1"/>
    <property type="molecule type" value="Genomic_DNA"/>
</dbReference>
<dbReference type="GO" id="GO:0006749">
    <property type="term" value="P:glutathione metabolic process"/>
    <property type="evidence" value="ECO:0007669"/>
    <property type="project" value="TreeGrafter"/>
</dbReference>
<dbReference type="SUPFAM" id="SSF53067">
    <property type="entry name" value="Actin-like ATPase domain"/>
    <property type="match status" value="1"/>
</dbReference>
<protein>
    <submittedName>
        <fullName evidence="3">N-methylhydantoinase A/acetone carboxylase, beta subunit</fullName>
    </submittedName>
</protein>
<dbReference type="HOGENOM" id="CLU_014140_1_0_9"/>
<dbReference type="Pfam" id="PF05378">
    <property type="entry name" value="Hydant_A_N"/>
    <property type="match status" value="1"/>
</dbReference>
<evidence type="ECO:0000313" key="3">
    <source>
        <dbReference type="EMBL" id="AET69831.1"/>
    </source>
</evidence>
<reference evidence="4" key="1">
    <citation type="submission" date="2011-11" db="EMBL/GenBank/DDBJ databases">
        <title>Complete sequence of Desulfosporosinus orientis DSM 765.</title>
        <authorList>
            <person name="Lucas S."/>
            <person name="Han J."/>
            <person name="Lapidus A."/>
            <person name="Cheng J.-F."/>
            <person name="Goodwin L."/>
            <person name="Pitluck S."/>
            <person name="Peters L."/>
            <person name="Ovchinnikova G."/>
            <person name="Teshima H."/>
            <person name="Detter J.C."/>
            <person name="Han C."/>
            <person name="Tapia R."/>
            <person name="Land M."/>
            <person name="Hauser L."/>
            <person name="Kyrpides N."/>
            <person name="Ivanova N."/>
            <person name="Pagani I."/>
            <person name="Pester M."/>
            <person name="Spring S."/>
            <person name="Ollivier B."/>
            <person name="Rattei T."/>
            <person name="Klenk H.-P."/>
            <person name="Wagner M."/>
            <person name="Loy A."/>
            <person name="Woyke T."/>
        </authorList>
    </citation>
    <scope>NUCLEOTIDE SEQUENCE [LARGE SCALE GENOMIC DNA]</scope>
    <source>
        <strain evidence="4">ATCC 19365 / DSM 765 / NCIMB 8382 / VKM B-1628</strain>
    </source>
</reference>
<dbReference type="InterPro" id="IPR043129">
    <property type="entry name" value="ATPase_NBD"/>
</dbReference>
<proteinExistence type="predicted"/>
<dbReference type="GO" id="GO:0005829">
    <property type="term" value="C:cytosol"/>
    <property type="evidence" value="ECO:0007669"/>
    <property type="project" value="TreeGrafter"/>
</dbReference>
<accession>G7W6X4</accession>
<dbReference type="InterPro" id="IPR002821">
    <property type="entry name" value="Hydantoinase_A"/>
</dbReference>
<evidence type="ECO:0000259" key="2">
    <source>
        <dbReference type="Pfam" id="PF05378"/>
    </source>
</evidence>
<dbReference type="InterPro" id="IPR045079">
    <property type="entry name" value="Oxoprolinase-like"/>
</dbReference>
<evidence type="ECO:0000259" key="1">
    <source>
        <dbReference type="Pfam" id="PF01968"/>
    </source>
</evidence>